<dbReference type="Pfam" id="PF00512">
    <property type="entry name" value="HisKA"/>
    <property type="match status" value="1"/>
</dbReference>
<dbReference type="SMART" id="SM00387">
    <property type="entry name" value="HATPase_c"/>
    <property type="match status" value="1"/>
</dbReference>
<comment type="catalytic activity">
    <reaction evidence="1">
        <text>ATP + protein L-histidine = ADP + protein N-phospho-L-histidine.</text>
        <dbReference type="EC" id="2.7.13.3"/>
    </reaction>
</comment>
<comment type="caution">
    <text evidence="9">The sequence shown here is derived from an EMBL/GenBank/DDBJ whole genome shotgun (WGS) entry which is preliminary data.</text>
</comment>
<dbReference type="InterPro" id="IPR005467">
    <property type="entry name" value="His_kinase_dom"/>
</dbReference>
<name>A0A154VXF5_9PROT</name>
<evidence type="ECO:0000256" key="4">
    <source>
        <dbReference type="ARBA" id="ARBA00022679"/>
    </source>
</evidence>
<dbReference type="InterPro" id="IPR050736">
    <property type="entry name" value="Sensor_HK_Regulatory"/>
</dbReference>
<organism evidence="9 10">
    <name type="scientific">Oceanibaculum pacificum</name>
    <dbReference type="NCBI Taxonomy" id="580166"/>
    <lineage>
        <taxon>Bacteria</taxon>
        <taxon>Pseudomonadati</taxon>
        <taxon>Pseudomonadota</taxon>
        <taxon>Alphaproteobacteria</taxon>
        <taxon>Rhodospirillales</taxon>
        <taxon>Oceanibaculaceae</taxon>
        <taxon>Oceanibaculum</taxon>
    </lineage>
</organism>
<dbReference type="SUPFAM" id="SSF47384">
    <property type="entry name" value="Homodimeric domain of signal transducing histidine kinase"/>
    <property type="match status" value="1"/>
</dbReference>
<feature type="transmembrane region" description="Helical" evidence="7">
    <location>
        <begin position="227"/>
        <end position="245"/>
    </location>
</feature>
<dbReference type="InterPro" id="IPR004358">
    <property type="entry name" value="Sig_transdc_His_kin-like_C"/>
</dbReference>
<feature type="transmembrane region" description="Helical" evidence="7">
    <location>
        <begin position="284"/>
        <end position="307"/>
    </location>
</feature>
<dbReference type="Gene3D" id="2.60.40.2380">
    <property type="match status" value="1"/>
</dbReference>
<evidence type="ECO:0000256" key="5">
    <source>
        <dbReference type="ARBA" id="ARBA00022777"/>
    </source>
</evidence>
<dbReference type="EMBL" id="LPXN01000126">
    <property type="protein sequence ID" value="KZD05986.1"/>
    <property type="molecule type" value="Genomic_DNA"/>
</dbReference>
<evidence type="ECO:0000313" key="9">
    <source>
        <dbReference type="EMBL" id="KZD05986.1"/>
    </source>
</evidence>
<evidence type="ECO:0000256" key="6">
    <source>
        <dbReference type="ARBA" id="ARBA00023012"/>
    </source>
</evidence>
<gene>
    <name evidence="9" type="ORF">AUP43_11250</name>
</gene>
<dbReference type="Gene3D" id="3.30.565.10">
    <property type="entry name" value="Histidine kinase-like ATPase, C-terminal domain"/>
    <property type="match status" value="1"/>
</dbReference>
<dbReference type="Pfam" id="PF02518">
    <property type="entry name" value="HATPase_c"/>
    <property type="match status" value="1"/>
</dbReference>
<dbReference type="PRINTS" id="PR00344">
    <property type="entry name" value="BCTRLSENSOR"/>
</dbReference>
<dbReference type="PANTHER" id="PTHR43711">
    <property type="entry name" value="TWO-COMPONENT HISTIDINE KINASE"/>
    <property type="match status" value="1"/>
</dbReference>
<dbReference type="InterPro" id="IPR036097">
    <property type="entry name" value="HisK_dim/P_sf"/>
</dbReference>
<protein>
    <recommendedName>
        <fullName evidence="2">histidine kinase</fullName>
        <ecNumber evidence="2">2.7.13.3</ecNumber>
    </recommendedName>
</protein>
<keyword evidence="7" id="KW-0472">Membrane</keyword>
<dbReference type="STRING" id="580166.AUP43_11250"/>
<dbReference type="AlphaFoldDB" id="A0A154VXF5"/>
<evidence type="ECO:0000313" key="10">
    <source>
        <dbReference type="Proteomes" id="UP000076400"/>
    </source>
</evidence>
<keyword evidence="7" id="KW-1133">Transmembrane helix</keyword>
<feature type="transmembrane region" description="Helical" evidence="7">
    <location>
        <begin position="373"/>
        <end position="393"/>
    </location>
</feature>
<dbReference type="CDD" id="cd00075">
    <property type="entry name" value="HATPase"/>
    <property type="match status" value="1"/>
</dbReference>
<dbReference type="PANTHER" id="PTHR43711:SF1">
    <property type="entry name" value="HISTIDINE KINASE 1"/>
    <property type="match status" value="1"/>
</dbReference>
<dbReference type="CDD" id="cd00082">
    <property type="entry name" value="HisKA"/>
    <property type="match status" value="1"/>
</dbReference>
<dbReference type="Gene3D" id="1.10.287.130">
    <property type="match status" value="1"/>
</dbReference>
<keyword evidence="10" id="KW-1185">Reference proteome</keyword>
<dbReference type="GO" id="GO:0000155">
    <property type="term" value="F:phosphorelay sensor kinase activity"/>
    <property type="evidence" value="ECO:0007669"/>
    <property type="project" value="InterPro"/>
</dbReference>
<keyword evidence="6" id="KW-0902">Two-component regulatory system</keyword>
<dbReference type="InterPro" id="IPR003594">
    <property type="entry name" value="HATPase_dom"/>
</dbReference>
<feature type="transmembrane region" description="Helical" evidence="7">
    <location>
        <begin position="194"/>
        <end position="215"/>
    </location>
</feature>
<feature type="transmembrane region" description="Helical" evidence="7">
    <location>
        <begin position="313"/>
        <end position="333"/>
    </location>
</feature>
<feature type="transmembrane region" description="Helical" evidence="7">
    <location>
        <begin position="345"/>
        <end position="367"/>
    </location>
</feature>
<evidence type="ECO:0000256" key="2">
    <source>
        <dbReference type="ARBA" id="ARBA00012438"/>
    </source>
</evidence>
<dbReference type="SUPFAM" id="SSF55874">
    <property type="entry name" value="ATPase domain of HSP90 chaperone/DNA topoisomerase II/histidine kinase"/>
    <property type="match status" value="1"/>
</dbReference>
<evidence type="ECO:0000256" key="7">
    <source>
        <dbReference type="SAM" id="Phobius"/>
    </source>
</evidence>
<keyword evidence="3" id="KW-0597">Phosphoprotein</keyword>
<evidence type="ECO:0000256" key="1">
    <source>
        <dbReference type="ARBA" id="ARBA00000085"/>
    </source>
</evidence>
<feature type="domain" description="Histidine kinase" evidence="8">
    <location>
        <begin position="422"/>
        <end position="640"/>
    </location>
</feature>
<dbReference type="SMART" id="SM00388">
    <property type="entry name" value="HisKA"/>
    <property type="match status" value="1"/>
</dbReference>
<dbReference type="InterPro" id="IPR011622">
    <property type="entry name" value="7TMR_DISM_rcpt_extracell_dom2"/>
</dbReference>
<accession>A0A154VXF5</accession>
<proteinExistence type="predicted"/>
<dbReference type="Proteomes" id="UP000076400">
    <property type="component" value="Unassembled WGS sequence"/>
</dbReference>
<keyword evidence="7" id="KW-0812">Transmembrane</keyword>
<dbReference type="EC" id="2.7.13.3" evidence="2"/>
<keyword evidence="5" id="KW-0418">Kinase</keyword>
<keyword evidence="4" id="KW-0808">Transferase</keyword>
<dbReference type="InterPro" id="IPR036890">
    <property type="entry name" value="HATPase_C_sf"/>
</dbReference>
<sequence length="645" mass="72284">MKTEGWPLSMRGLFFLTGLLLAGMLFGAAGAVARSYSVGPDLPYDLYEDPTGRMTLEDFLALPAEELRRENRVLSRGYTDSAFWLRFTIPRERFEDDALWMQLSPVYLDLLTLYSRPLDGAAPWRRREAGDRWGAPDDDLNYRFPVYTFSQPAPASEGYDIVLRVQSTSAVILFPMLWQPAAFLGQAAWATSFWSFYFGMAAFSSALAILLALYLNSRVLWSIGSVSAVYLGIACIQGYVTWLFGDIWGPLQHYLTSIMTLVTYSTIFWMSAEVLNIREHSPRLYRGVMAAIGLSLLLQLSIPLGFYEFAKDMQIVICVVIAGMAVQAILRLYRLGRMRSMDAAIVTLPAVFSVTGLLHELMLRGLIGFSPMLFGQWQFVMMAIMLTVMILIVRRISQERQLERELRVEREASFNQRQFVAMVSHEFRTPLAVISAALENLRPGLADREQVLKRYDKIQRATDRLSQLTDNCLADARLSADTLYLDMQPVDLVEQVRAAAQLVEMSDLHRLHLTVGGLPDTGAPVIVQADPALLRIALSNLLDNAVKYSEHGRIDVGIVRRDERYVVSIQDQGRGIPRGQAGLIFERYRQGESQGRRRQRGSGLGLFVARQIALAHGGDIILAANTPAGCRFEVFLPATPPATDS</sequence>
<dbReference type="InterPro" id="IPR003661">
    <property type="entry name" value="HisK_dim/P_dom"/>
</dbReference>
<dbReference type="Pfam" id="PF07696">
    <property type="entry name" value="7TMR-DISMED2"/>
    <property type="match status" value="1"/>
</dbReference>
<feature type="transmembrane region" description="Helical" evidence="7">
    <location>
        <begin position="251"/>
        <end position="272"/>
    </location>
</feature>
<evidence type="ECO:0000256" key="3">
    <source>
        <dbReference type="ARBA" id="ARBA00022553"/>
    </source>
</evidence>
<dbReference type="PROSITE" id="PS50109">
    <property type="entry name" value="HIS_KIN"/>
    <property type="match status" value="1"/>
</dbReference>
<reference evidence="9 10" key="1">
    <citation type="submission" date="2015-12" db="EMBL/GenBank/DDBJ databases">
        <title>Genome sequence of Oceanibaculum pacificum MCCC 1A02656.</title>
        <authorList>
            <person name="Lu L."/>
            <person name="Lai Q."/>
            <person name="Shao Z."/>
            <person name="Qian P."/>
        </authorList>
    </citation>
    <scope>NUCLEOTIDE SEQUENCE [LARGE SCALE GENOMIC DNA]</scope>
    <source>
        <strain evidence="9 10">MCCC 1A02656</strain>
    </source>
</reference>
<evidence type="ECO:0000259" key="8">
    <source>
        <dbReference type="PROSITE" id="PS50109"/>
    </source>
</evidence>